<organism evidence="1 2">
    <name type="scientific">Microvirga terrae</name>
    <dbReference type="NCBI Taxonomy" id="2740529"/>
    <lineage>
        <taxon>Bacteria</taxon>
        <taxon>Pseudomonadati</taxon>
        <taxon>Pseudomonadota</taxon>
        <taxon>Alphaproteobacteria</taxon>
        <taxon>Hyphomicrobiales</taxon>
        <taxon>Methylobacteriaceae</taxon>
        <taxon>Microvirga</taxon>
    </lineage>
</organism>
<accession>A0ABY5RMQ0</accession>
<dbReference type="Proteomes" id="UP001017257">
    <property type="component" value="Chromosome"/>
</dbReference>
<name>A0ABY5RMQ0_9HYPH</name>
<dbReference type="RefSeq" id="WP_173947971.1">
    <property type="nucleotide sequence ID" value="NZ_CP102845.1"/>
</dbReference>
<sequence>MDTPKLDNWLDRENADPVFVRMRDIADDQRPHLFGFAPDTSEIVGLHNQALESIKAENRSEGAQKAAKTRIRNAERGISQVGLKGTSKQKQWAAELRMKLTAGLSDEDRELLYDRVAHATWWTDRRDLLNDFTRVDRISAHARNYRKKLAVIEAARAGLKAAVEKAGYQDGQILPWPVNEAITAFNAATAAARKYFEPKR</sequence>
<keyword evidence="2" id="KW-1185">Reference proteome</keyword>
<gene>
    <name evidence="1" type="ORF">HPT29_018585</name>
</gene>
<reference evidence="1" key="1">
    <citation type="submission" date="2022-08" db="EMBL/GenBank/DDBJ databases">
        <title>Microvirga terrae sp. nov., isolated from soil.</title>
        <authorList>
            <person name="Kim K.H."/>
            <person name="Seo Y.L."/>
            <person name="Kim J.M."/>
            <person name="Lee J.K."/>
            <person name="Han D.M."/>
            <person name="Jeon C.O."/>
        </authorList>
    </citation>
    <scope>NUCLEOTIDE SEQUENCE</scope>
    <source>
        <strain evidence="1">R24</strain>
    </source>
</reference>
<proteinExistence type="predicted"/>
<evidence type="ECO:0000313" key="1">
    <source>
        <dbReference type="EMBL" id="UVF18480.1"/>
    </source>
</evidence>
<protein>
    <submittedName>
        <fullName evidence="1">Uncharacterized protein</fullName>
    </submittedName>
</protein>
<dbReference type="EMBL" id="CP102845">
    <property type="protein sequence ID" value="UVF18480.1"/>
    <property type="molecule type" value="Genomic_DNA"/>
</dbReference>
<evidence type="ECO:0000313" key="2">
    <source>
        <dbReference type="Proteomes" id="UP001017257"/>
    </source>
</evidence>